<sequence>MQNKDLETFYPTNRQEWREWLTENHRSKQFIWLVCYKKKTNMPTLSWSEAVEEALCFGWIDSTRNTVNDEKFVQLFSKRKAKSTWSKVNKEKVLLLIEQGLMTQAGHESIEIAKQNGSWIILDEVEALSIPTDLEEAFKANPDSMDYFLSLSKSVKKGILQWIVLAKRTETRAKRINEIVVTLAQKLKPRQF</sequence>
<name>A0ABU5QI47_9BACT</name>
<protein>
    <submittedName>
        <fullName evidence="1">YdeI/OmpD-associated family protein</fullName>
    </submittedName>
</protein>
<dbReference type="RefSeq" id="WP_323246426.1">
    <property type="nucleotide sequence ID" value="NZ_JAYFUL010000002.1"/>
</dbReference>
<accession>A0ABU5QI47</accession>
<reference evidence="1 2" key="1">
    <citation type="submission" date="2023-12" db="EMBL/GenBank/DDBJ databases">
        <title>Novel species of the genus Arcicella isolated from rivers.</title>
        <authorList>
            <person name="Lu H."/>
        </authorList>
    </citation>
    <scope>NUCLEOTIDE SEQUENCE [LARGE SCALE GENOMIC DNA]</scope>
    <source>
        <strain evidence="1 2">LMG 21963</strain>
    </source>
</reference>
<organism evidence="1 2">
    <name type="scientific">Arcicella aquatica</name>
    <dbReference type="NCBI Taxonomy" id="217141"/>
    <lineage>
        <taxon>Bacteria</taxon>
        <taxon>Pseudomonadati</taxon>
        <taxon>Bacteroidota</taxon>
        <taxon>Cytophagia</taxon>
        <taxon>Cytophagales</taxon>
        <taxon>Flectobacillaceae</taxon>
        <taxon>Arcicella</taxon>
    </lineage>
</organism>
<evidence type="ECO:0000313" key="2">
    <source>
        <dbReference type="Proteomes" id="UP001304671"/>
    </source>
</evidence>
<dbReference type="EMBL" id="JAYFUL010000002">
    <property type="protein sequence ID" value="MEA5256610.1"/>
    <property type="molecule type" value="Genomic_DNA"/>
</dbReference>
<dbReference type="Pfam" id="PF13376">
    <property type="entry name" value="OmdA"/>
    <property type="match status" value="1"/>
</dbReference>
<comment type="caution">
    <text evidence="1">The sequence shown here is derived from an EMBL/GenBank/DDBJ whole genome shotgun (WGS) entry which is preliminary data.</text>
</comment>
<proteinExistence type="predicted"/>
<dbReference type="Proteomes" id="UP001304671">
    <property type="component" value="Unassembled WGS sequence"/>
</dbReference>
<gene>
    <name evidence="1" type="ORF">VB264_02370</name>
</gene>
<keyword evidence="2" id="KW-1185">Reference proteome</keyword>
<evidence type="ECO:0000313" key="1">
    <source>
        <dbReference type="EMBL" id="MEA5256610.1"/>
    </source>
</evidence>